<organism evidence="12 13">
    <name type="scientific">Monodon monoceros</name>
    <name type="common">Narwhal</name>
    <name type="synonym">Ceratodon monodon</name>
    <dbReference type="NCBI Taxonomy" id="40151"/>
    <lineage>
        <taxon>Eukaryota</taxon>
        <taxon>Metazoa</taxon>
        <taxon>Chordata</taxon>
        <taxon>Craniata</taxon>
        <taxon>Vertebrata</taxon>
        <taxon>Euteleostomi</taxon>
        <taxon>Mammalia</taxon>
        <taxon>Eutheria</taxon>
        <taxon>Laurasiatheria</taxon>
        <taxon>Artiodactyla</taxon>
        <taxon>Whippomorpha</taxon>
        <taxon>Cetacea</taxon>
        <taxon>Odontoceti</taxon>
        <taxon>Monodontidae</taxon>
        <taxon>Monodon</taxon>
    </lineage>
</organism>
<comment type="catalytic activity">
    <reaction evidence="9">
        <text>guanosine + phosphate = alpha-D-ribose 1-phosphate + guanine</text>
        <dbReference type="Rhea" id="RHEA:13233"/>
        <dbReference type="ChEBI" id="CHEBI:16235"/>
        <dbReference type="ChEBI" id="CHEBI:16750"/>
        <dbReference type="ChEBI" id="CHEBI:43474"/>
        <dbReference type="ChEBI" id="CHEBI:57720"/>
        <dbReference type="EC" id="2.4.2.1"/>
    </reaction>
</comment>
<comment type="caution">
    <text evidence="12">The sequence shown here is derived from an EMBL/GenBank/DDBJ whole genome shotgun (WGS) entry which is preliminary data.</text>
</comment>
<proteinExistence type="inferred from homology"/>
<dbReference type="Proteomes" id="UP000308365">
    <property type="component" value="Unassembled WGS sequence"/>
</dbReference>
<dbReference type="GO" id="GO:0005737">
    <property type="term" value="C:cytoplasm"/>
    <property type="evidence" value="ECO:0007669"/>
    <property type="project" value="TreeGrafter"/>
</dbReference>
<evidence type="ECO:0000256" key="5">
    <source>
        <dbReference type="ARBA" id="ARBA00022679"/>
    </source>
</evidence>
<evidence type="ECO:0000256" key="10">
    <source>
        <dbReference type="ARBA" id="ARBA00031036"/>
    </source>
</evidence>
<protein>
    <recommendedName>
        <fullName evidence="3">purine-nucleoside phosphorylase</fullName>
        <ecNumber evidence="3">2.4.2.1</ecNumber>
    </recommendedName>
    <alternativeName>
        <fullName evidence="10">Inosine-guanosine phosphorylase</fullName>
    </alternativeName>
</protein>
<sequence>IPILESRFTYAGYQNTAKWLSSYTKHGPQVAVICGSGLGGLTDRLTQAQIFDYNQIPNSQKYSARSCWSTGVWDFEWQSLCDDAGQVPHVTFPVRVFRLLGVDTLVVISASGELNSKSEVGGIRLILDHINLSCFCSENPLRGPSGERFGVSFPAMSDTYDQDMKQKAHSTWKQMEEQRVTGRHLPGPSFETVAECHLLQKLGVDAVGMSTVPDEEANHEKVLEAGKQAPQRLEQFVFILLASIPLPYDAS</sequence>
<feature type="non-terminal residue" evidence="12">
    <location>
        <position position="1"/>
    </location>
</feature>
<dbReference type="EMBL" id="RWIC01000018">
    <property type="protein sequence ID" value="TKC52930.1"/>
    <property type="molecule type" value="Genomic_DNA"/>
</dbReference>
<dbReference type="CDD" id="cd09009">
    <property type="entry name" value="PNP-EcPNPII_like"/>
    <property type="match status" value="1"/>
</dbReference>
<evidence type="ECO:0000256" key="4">
    <source>
        <dbReference type="ARBA" id="ARBA00022676"/>
    </source>
</evidence>
<evidence type="ECO:0000256" key="2">
    <source>
        <dbReference type="ARBA" id="ARBA00006751"/>
    </source>
</evidence>
<dbReference type="SUPFAM" id="SSF53167">
    <property type="entry name" value="Purine and uridine phosphorylases"/>
    <property type="match status" value="1"/>
</dbReference>
<evidence type="ECO:0000313" key="13">
    <source>
        <dbReference type="Proteomes" id="UP000308365"/>
    </source>
</evidence>
<evidence type="ECO:0000259" key="11">
    <source>
        <dbReference type="Pfam" id="PF01048"/>
    </source>
</evidence>
<keyword evidence="4" id="KW-0328">Glycosyltransferase</keyword>
<keyword evidence="5" id="KW-0808">Transferase</keyword>
<accession>A0A4V5PAY4</accession>
<comment type="catalytic activity">
    <reaction evidence="6">
        <text>inosine + phosphate = alpha-D-ribose 1-phosphate + hypoxanthine</text>
        <dbReference type="Rhea" id="RHEA:27646"/>
        <dbReference type="ChEBI" id="CHEBI:17368"/>
        <dbReference type="ChEBI" id="CHEBI:17596"/>
        <dbReference type="ChEBI" id="CHEBI:43474"/>
        <dbReference type="ChEBI" id="CHEBI:57720"/>
        <dbReference type="EC" id="2.4.2.1"/>
    </reaction>
</comment>
<dbReference type="InterPro" id="IPR011268">
    <property type="entry name" value="Purine_phosphorylase"/>
</dbReference>
<comment type="pathway">
    <text evidence="1">Purine metabolism; purine nucleoside salvage.</text>
</comment>
<evidence type="ECO:0000256" key="8">
    <source>
        <dbReference type="ARBA" id="ARBA00023950"/>
    </source>
</evidence>
<dbReference type="InterPro" id="IPR035994">
    <property type="entry name" value="Nucleoside_phosphorylase_sf"/>
</dbReference>
<dbReference type="PANTHER" id="PTHR11904:SF12">
    <property type="entry name" value="PURINE NUCLEOSIDE PHOSPHORYLASE"/>
    <property type="match status" value="1"/>
</dbReference>
<comment type="similarity">
    <text evidence="2">Belongs to the PNP/MTAP phosphorylase family.</text>
</comment>
<feature type="domain" description="Nucleoside phosphorylase" evidence="11">
    <location>
        <begin position="48"/>
        <end position="213"/>
    </location>
</feature>
<dbReference type="PANTHER" id="PTHR11904">
    <property type="entry name" value="METHYLTHIOADENOSINE/PURINE NUCLEOSIDE PHOSPHORYLASE"/>
    <property type="match status" value="1"/>
</dbReference>
<dbReference type="UniPathway" id="UPA00606"/>
<dbReference type="GO" id="GO:0004731">
    <property type="term" value="F:purine-nucleoside phosphorylase activity"/>
    <property type="evidence" value="ECO:0007669"/>
    <property type="project" value="UniProtKB-EC"/>
</dbReference>
<dbReference type="InterPro" id="IPR000845">
    <property type="entry name" value="Nucleoside_phosphorylase_d"/>
</dbReference>
<evidence type="ECO:0000256" key="9">
    <source>
        <dbReference type="ARBA" id="ARBA00023970"/>
    </source>
</evidence>
<dbReference type="Gene3D" id="3.40.50.1580">
    <property type="entry name" value="Nucleoside phosphorylase domain"/>
    <property type="match status" value="1"/>
</dbReference>
<dbReference type="GO" id="GO:0009116">
    <property type="term" value="P:nucleoside metabolic process"/>
    <property type="evidence" value="ECO:0007669"/>
    <property type="project" value="InterPro"/>
</dbReference>
<evidence type="ECO:0000313" key="12">
    <source>
        <dbReference type="EMBL" id="TKC52930.1"/>
    </source>
</evidence>
<dbReference type="EC" id="2.4.2.1" evidence="3"/>
<dbReference type="Pfam" id="PF01048">
    <property type="entry name" value="PNP_UDP_1"/>
    <property type="match status" value="1"/>
</dbReference>
<evidence type="ECO:0000256" key="1">
    <source>
        <dbReference type="ARBA" id="ARBA00005058"/>
    </source>
</evidence>
<dbReference type="AlphaFoldDB" id="A0A4V5PAY4"/>
<reference evidence="13" key="1">
    <citation type="journal article" date="2019" name="IScience">
        <title>Narwhal Genome Reveals Long-Term Low Genetic Diversity despite Current Large Abundance Size.</title>
        <authorList>
            <person name="Westbury M.V."/>
            <person name="Petersen B."/>
            <person name="Garde E."/>
            <person name="Heide-Jorgensen M.P."/>
            <person name="Lorenzen E.D."/>
        </authorList>
    </citation>
    <scope>NUCLEOTIDE SEQUENCE [LARGE SCALE GENOMIC DNA]</scope>
</reference>
<name>A0A4V5PAY4_MONMO</name>
<comment type="catalytic activity">
    <reaction evidence="8">
        <text>2'-deoxyinosine + phosphate = 2-deoxy-alpha-D-ribose 1-phosphate + hypoxanthine</text>
        <dbReference type="Rhea" id="RHEA:27750"/>
        <dbReference type="ChEBI" id="CHEBI:17368"/>
        <dbReference type="ChEBI" id="CHEBI:28997"/>
        <dbReference type="ChEBI" id="CHEBI:43474"/>
        <dbReference type="ChEBI" id="CHEBI:57259"/>
        <dbReference type="EC" id="2.4.2.1"/>
    </reaction>
</comment>
<comment type="catalytic activity">
    <reaction evidence="7">
        <text>2'-deoxyguanosine + phosphate = 2-deoxy-alpha-D-ribose 1-phosphate + guanine</text>
        <dbReference type="Rhea" id="RHEA:27738"/>
        <dbReference type="ChEBI" id="CHEBI:16235"/>
        <dbReference type="ChEBI" id="CHEBI:17172"/>
        <dbReference type="ChEBI" id="CHEBI:43474"/>
        <dbReference type="ChEBI" id="CHEBI:57259"/>
        <dbReference type="EC" id="2.4.2.1"/>
    </reaction>
</comment>
<evidence type="ECO:0000256" key="6">
    <source>
        <dbReference type="ARBA" id="ARBA00023918"/>
    </source>
</evidence>
<gene>
    <name evidence="12" type="ORF">EI555_009106</name>
</gene>
<evidence type="ECO:0000256" key="7">
    <source>
        <dbReference type="ARBA" id="ARBA00023929"/>
    </source>
</evidence>
<evidence type="ECO:0000256" key="3">
    <source>
        <dbReference type="ARBA" id="ARBA00011886"/>
    </source>
</evidence>